<dbReference type="RefSeq" id="WP_094863005.1">
    <property type="nucleotide sequence ID" value="NZ_NKYE01000006.1"/>
</dbReference>
<protein>
    <submittedName>
        <fullName evidence="2">Glycosyl transferase</fullName>
    </submittedName>
</protein>
<dbReference type="OrthoDB" id="6620093at2"/>
<dbReference type="GO" id="GO:0008194">
    <property type="term" value="F:UDP-glycosyltransferase activity"/>
    <property type="evidence" value="ECO:0007669"/>
    <property type="project" value="InterPro"/>
</dbReference>
<sequence>MASILICATPAHGHVAPLLAVATELVRRGDRVRFLTGRRFADAVAATGAGFCPLPDEADFDDRTIDADHPRRAGLTGPAVFRHDFREIFLRPALSQYRLLRSLIEAEPVTVVLAEPLFIGAIALVLRDRADRPVVIGAGILPLGLTSRDTAPFGLGIPPMRGVLGRLRNRVLTVVAQRIVFRALHRECSRTLEPVTGRGLPVFFMDWQVLADGLAQFTVPGFEYPRSDLPPTVRFIGPVARSPRPDTPLPDWWDELSGQRRVILVTQGTVANADPGQLAGPAMAGLAGEDALVVVTTGGADVRRLPHPLPDNVRVAPFLPFELLLPRVDVLVTNGGYGGVHFALRHGVPMVVAGATEDKAEVSARVVWSGAGVGLGTNTPEPAAVARAVRTVLRDPGYARAAERLAAEIAAAPGVAGLAEMIDAASAARQRDRAASTVDGRSSPR</sequence>
<dbReference type="PANTHER" id="PTHR48050">
    <property type="entry name" value="STEROL 3-BETA-GLUCOSYLTRANSFERASE"/>
    <property type="match status" value="1"/>
</dbReference>
<organism evidence="2 3">
    <name type="scientific">Amycolatopsis antarctica</name>
    <dbReference type="NCBI Taxonomy" id="1854586"/>
    <lineage>
        <taxon>Bacteria</taxon>
        <taxon>Bacillati</taxon>
        <taxon>Actinomycetota</taxon>
        <taxon>Actinomycetes</taxon>
        <taxon>Pseudonocardiales</taxon>
        <taxon>Pseudonocardiaceae</taxon>
        <taxon>Amycolatopsis</taxon>
    </lineage>
</organism>
<dbReference type="AlphaFoldDB" id="A0A263D522"/>
<proteinExistence type="predicted"/>
<dbReference type="GO" id="GO:0017000">
    <property type="term" value="P:antibiotic biosynthetic process"/>
    <property type="evidence" value="ECO:0007669"/>
    <property type="project" value="UniProtKB-ARBA"/>
</dbReference>
<dbReference type="PANTHER" id="PTHR48050:SF13">
    <property type="entry name" value="STEROL 3-BETA-GLUCOSYLTRANSFERASE UGT80A2"/>
    <property type="match status" value="1"/>
</dbReference>
<dbReference type="GO" id="GO:0016758">
    <property type="term" value="F:hexosyltransferase activity"/>
    <property type="evidence" value="ECO:0007669"/>
    <property type="project" value="UniProtKB-ARBA"/>
</dbReference>
<keyword evidence="3" id="KW-1185">Reference proteome</keyword>
<keyword evidence="2" id="KW-0808">Transferase</keyword>
<dbReference type="FunCoup" id="A0A263D522">
    <property type="interactions" value="5"/>
</dbReference>
<accession>A0A263D522</accession>
<dbReference type="CDD" id="cd03784">
    <property type="entry name" value="GT1_Gtf-like"/>
    <property type="match status" value="1"/>
</dbReference>
<dbReference type="Proteomes" id="UP000242444">
    <property type="component" value="Unassembled WGS sequence"/>
</dbReference>
<dbReference type="InterPro" id="IPR010610">
    <property type="entry name" value="EryCIII-like_C"/>
</dbReference>
<dbReference type="EMBL" id="NKYE01000006">
    <property type="protein sequence ID" value="OZM73148.1"/>
    <property type="molecule type" value="Genomic_DNA"/>
</dbReference>
<feature type="domain" description="Erythromycin biosynthesis protein CIII-like C-terminal" evidence="1">
    <location>
        <begin position="284"/>
        <end position="419"/>
    </location>
</feature>
<gene>
    <name evidence="2" type="ORF">CFN78_12780</name>
</gene>
<name>A0A263D522_9PSEU</name>
<dbReference type="Pfam" id="PF06722">
    <property type="entry name" value="EryCIII-like_C"/>
    <property type="match status" value="1"/>
</dbReference>
<evidence type="ECO:0000313" key="3">
    <source>
        <dbReference type="Proteomes" id="UP000242444"/>
    </source>
</evidence>
<dbReference type="InParanoid" id="A0A263D522"/>
<dbReference type="InterPro" id="IPR002213">
    <property type="entry name" value="UDP_glucos_trans"/>
</dbReference>
<comment type="caution">
    <text evidence="2">The sequence shown here is derived from an EMBL/GenBank/DDBJ whole genome shotgun (WGS) entry which is preliminary data.</text>
</comment>
<dbReference type="FunFam" id="3.40.50.2000:FF:000072">
    <property type="entry name" value="Glycosyl transferase"/>
    <property type="match status" value="1"/>
</dbReference>
<dbReference type="InterPro" id="IPR050426">
    <property type="entry name" value="Glycosyltransferase_28"/>
</dbReference>
<reference evidence="2 3" key="1">
    <citation type="submission" date="2017-07" db="EMBL/GenBank/DDBJ databases">
        <title>Amycolatopsis antarcticus sp. nov., isolated from the surface of an Antarcticus brown macroalga.</title>
        <authorList>
            <person name="Wang J."/>
            <person name="Leiva S."/>
            <person name="Huang J."/>
            <person name="Huang Y."/>
        </authorList>
    </citation>
    <scope>NUCLEOTIDE SEQUENCE [LARGE SCALE GENOMIC DNA]</scope>
    <source>
        <strain evidence="2 3">AU-G6</strain>
    </source>
</reference>
<dbReference type="SUPFAM" id="SSF53756">
    <property type="entry name" value="UDP-Glycosyltransferase/glycogen phosphorylase"/>
    <property type="match status" value="1"/>
</dbReference>
<evidence type="ECO:0000313" key="2">
    <source>
        <dbReference type="EMBL" id="OZM73148.1"/>
    </source>
</evidence>
<dbReference type="Gene3D" id="3.40.50.2000">
    <property type="entry name" value="Glycogen Phosphorylase B"/>
    <property type="match status" value="2"/>
</dbReference>
<evidence type="ECO:0000259" key="1">
    <source>
        <dbReference type="Pfam" id="PF06722"/>
    </source>
</evidence>